<accession>A0A7Y4KY06</accession>
<evidence type="ECO:0000259" key="2">
    <source>
        <dbReference type="Pfam" id="PF12867"/>
    </source>
</evidence>
<evidence type="ECO:0000313" key="3">
    <source>
        <dbReference type="EMBL" id="NOL40720.1"/>
    </source>
</evidence>
<evidence type="ECO:0000313" key="4">
    <source>
        <dbReference type="Proteomes" id="UP000534306"/>
    </source>
</evidence>
<feature type="domain" description="DinB-like" evidence="2">
    <location>
        <begin position="123"/>
        <end position="228"/>
    </location>
</feature>
<evidence type="ECO:0000256" key="1">
    <source>
        <dbReference type="SAM" id="MobiDB-lite"/>
    </source>
</evidence>
<dbReference type="EMBL" id="JABJRC010000002">
    <property type="protein sequence ID" value="NOL40720.1"/>
    <property type="molecule type" value="Genomic_DNA"/>
</dbReference>
<protein>
    <recommendedName>
        <fullName evidence="2">DinB-like domain-containing protein</fullName>
    </recommendedName>
</protein>
<dbReference type="Proteomes" id="UP000534306">
    <property type="component" value="Unassembled WGS sequence"/>
</dbReference>
<gene>
    <name evidence="3" type="ORF">HPO96_10730</name>
</gene>
<dbReference type="SUPFAM" id="SSF109854">
    <property type="entry name" value="DinB/YfiT-like putative metalloenzymes"/>
    <property type="match status" value="1"/>
</dbReference>
<proteinExistence type="predicted"/>
<dbReference type="InterPro" id="IPR034660">
    <property type="entry name" value="DinB/YfiT-like"/>
</dbReference>
<feature type="region of interest" description="Disordered" evidence="1">
    <location>
        <begin position="90"/>
        <end position="109"/>
    </location>
</feature>
<keyword evidence="4" id="KW-1185">Reference proteome</keyword>
<dbReference type="Pfam" id="PF12867">
    <property type="entry name" value="DinB_2"/>
    <property type="match status" value="1"/>
</dbReference>
<name>A0A7Y4KY06_9ACTN</name>
<dbReference type="AlphaFoldDB" id="A0A7Y4KY06"/>
<organism evidence="3 4">
    <name type="scientific">Kribbella sandramycini</name>
    <dbReference type="NCBI Taxonomy" id="60450"/>
    <lineage>
        <taxon>Bacteria</taxon>
        <taxon>Bacillati</taxon>
        <taxon>Actinomycetota</taxon>
        <taxon>Actinomycetes</taxon>
        <taxon>Propionibacteriales</taxon>
        <taxon>Kribbellaceae</taxon>
        <taxon>Kribbella</taxon>
    </lineage>
</organism>
<reference evidence="3 4" key="1">
    <citation type="submission" date="2020-05" db="EMBL/GenBank/DDBJ databases">
        <title>Genome sequence of Kribbella sandramycini ATCC 39419.</title>
        <authorList>
            <person name="Maclea K.S."/>
            <person name="Fair J.L."/>
        </authorList>
    </citation>
    <scope>NUCLEOTIDE SEQUENCE [LARGE SCALE GENOMIC DNA]</scope>
    <source>
        <strain evidence="3 4">ATCC 39419</strain>
    </source>
</reference>
<sequence>MTCESADQSACIADAQGSDGPLQQIYTIFEGASEIQRLVIARAISGMRIRYRKRETRACFPRQGNAAPPSRATARPHPIRGLIARPCVKAPGPRANVRPAPPARQSSAPISLGSGEFTMDYAEPPPGPEPVTTIAWRLAHLIGGLASTNSERFGRDTASVEAFHYAGTAQEALQQLDDEYELWINGVRTLGTPGLEQPQGKPPAFAHAPIAQLMLYSNVEIIHHGAEICLLRDLYPRTASRE</sequence>
<comment type="caution">
    <text evidence="3">The sequence shown here is derived from an EMBL/GenBank/DDBJ whole genome shotgun (WGS) entry which is preliminary data.</text>
</comment>
<dbReference type="InterPro" id="IPR024775">
    <property type="entry name" value="DinB-like"/>
</dbReference>